<accession>A0A918ZS27</accession>
<dbReference type="AlphaFoldDB" id="A0A918ZS27"/>
<feature type="region of interest" description="Disordered" evidence="1">
    <location>
        <begin position="89"/>
        <end position="123"/>
    </location>
</feature>
<proteinExistence type="predicted"/>
<reference evidence="3" key="1">
    <citation type="journal article" date="2014" name="Int. J. Syst. Evol. Microbiol.">
        <title>Complete genome sequence of Corynebacterium casei LMG S-19264T (=DSM 44701T), isolated from a smear-ripened cheese.</title>
        <authorList>
            <consortium name="US DOE Joint Genome Institute (JGI-PGF)"/>
            <person name="Walter F."/>
            <person name="Albersmeier A."/>
            <person name="Kalinowski J."/>
            <person name="Ruckert C."/>
        </authorList>
    </citation>
    <scope>NUCLEOTIDE SEQUENCE</scope>
    <source>
        <strain evidence="3">CGMCC 4.7403</strain>
    </source>
</reference>
<feature type="domain" description="Alpha-galactosidase CBM13" evidence="2">
    <location>
        <begin position="5"/>
        <end position="76"/>
    </location>
</feature>
<evidence type="ECO:0000259" key="2">
    <source>
        <dbReference type="Pfam" id="PF22704"/>
    </source>
</evidence>
<organism evidence="3 4">
    <name type="scientific">Streptomyces capitiformicae</name>
    <dbReference type="NCBI Taxonomy" id="2014920"/>
    <lineage>
        <taxon>Bacteria</taxon>
        <taxon>Bacillati</taxon>
        <taxon>Actinomycetota</taxon>
        <taxon>Actinomycetes</taxon>
        <taxon>Kitasatosporales</taxon>
        <taxon>Streptomycetaceae</taxon>
        <taxon>Streptomyces</taxon>
    </lineage>
</organism>
<dbReference type="Pfam" id="PF22704">
    <property type="entry name" value="CBM13-like"/>
    <property type="match status" value="1"/>
</dbReference>
<comment type="caution">
    <text evidence="3">The sequence shown here is derived from an EMBL/GenBank/DDBJ whole genome shotgun (WGS) entry which is preliminary data.</text>
</comment>
<keyword evidence="4" id="KW-1185">Reference proteome</keyword>
<dbReference type="InterPro" id="IPR008979">
    <property type="entry name" value="Galactose-bd-like_sf"/>
</dbReference>
<feature type="compositionally biased region" description="Polar residues" evidence="1">
    <location>
        <begin position="99"/>
        <end position="115"/>
    </location>
</feature>
<dbReference type="SUPFAM" id="SSF49785">
    <property type="entry name" value="Galactose-binding domain-like"/>
    <property type="match status" value="1"/>
</dbReference>
<gene>
    <name evidence="3" type="ORF">GCM10017771_91250</name>
</gene>
<evidence type="ECO:0000256" key="1">
    <source>
        <dbReference type="SAM" id="MobiDB-lite"/>
    </source>
</evidence>
<sequence length="123" mass="12772">MGWASWNTGATGTKVVDIAYTNGGNAARTALLQVKGQQATTVSFPPTGSWTTPGTVSVEVSPAKGSSNTLTFSNPTARTTDFDTIEVRPLPGPNGAQVVGQQSNRCSGINNSTESRTGRGRTR</sequence>
<reference evidence="3" key="2">
    <citation type="submission" date="2020-09" db="EMBL/GenBank/DDBJ databases">
        <authorList>
            <person name="Sun Q."/>
            <person name="Zhou Y."/>
        </authorList>
    </citation>
    <scope>NUCLEOTIDE SEQUENCE</scope>
    <source>
        <strain evidence="3">CGMCC 4.7403</strain>
    </source>
</reference>
<protein>
    <recommendedName>
        <fullName evidence="2">Alpha-galactosidase CBM13 domain-containing protein</fullName>
    </recommendedName>
</protein>
<evidence type="ECO:0000313" key="4">
    <source>
        <dbReference type="Proteomes" id="UP000603227"/>
    </source>
</evidence>
<evidence type="ECO:0000313" key="3">
    <source>
        <dbReference type="EMBL" id="GHE67485.1"/>
    </source>
</evidence>
<dbReference type="EMBL" id="BNAT01000067">
    <property type="protein sequence ID" value="GHE67485.1"/>
    <property type="molecule type" value="Genomic_DNA"/>
</dbReference>
<dbReference type="InterPro" id="IPR055240">
    <property type="entry name" value="CBM13-like"/>
</dbReference>
<name>A0A918ZS27_9ACTN</name>
<dbReference type="Gene3D" id="2.60.120.260">
    <property type="entry name" value="Galactose-binding domain-like"/>
    <property type="match status" value="1"/>
</dbReference>
<dbReference type="Proteomes" id="UP000603227">
    <property type="component" value="Unassembled WGS sequence"/>
</dbReference>